<dbReference type="OrthoDB" id="10022113at2759"/>
<reference evidence="4" key="1">
    <citation type="submission" date="2020-02" db="EMBL/GenBank/DDBJ databases">
        <authorList>
            <person name="Palmer J.M."/>
        </authorList>
    </citation>
    <scope>NUCLEOTIDE SEQUENCE</scope>
    <source>
        <strain evidence="4">EPUS1.4</strain>
        <tissue evidence="4">Thallus</tissue>
    </source>
</reference>
<sequence length="206" mass="21409">MARLIFFALLAVAVSTAAAQGNSVCAQWCAANFKTPGAECTSLAAKGTGPCYVCGPLKTSTTQQLCKGACVETNTDNKNCGSCGNVCPSDTACRSGVCRPLSNCNNAEVCGFTPCGGPGQYCWCQPDETGAGFCNIPGLCSDFTDCTTFNDCPVPGSVCLSTCCGGGKCFKPNNICPKLENPSRLFKRRSLDARDGPWTAYTPPSV</sequence>
<evidence type="ECO:0000256" key="3">
    <source>
        <dbReference type="SAM" id="SignalP"/>
    </source>
</evidence>
<gene>
    <name evidence="4" type="ORF">GJ744_001826</name>
</gene>
<evidence type="ECO:0008006" key="6">
    <source>
        <dbReference type="Google" id="ProtNLM"/>
    </source>
</evidence>
<keyword evidence="2 3" id="KW-0732">Signal</keyword>
<dbReference type="EMBL" id="JAACFV010000013">
    <property type="protein sequence ID" value="KAF7512258.1"/>
    <property type="molecule type" value="Genomic_DNA"/>
</dbReference>
<protein>
    <recommendedName>
        <fullName evidence="6">TNFR-Cys domain-containing protein</fullName>
    </recommendedName>
</protein>
<proteinExistence type="inferred from homology"/>
<feature type="chain" id="PRO_5034803831" description="TNFR-Cys domain-containing protein" evidence="3">
    <location>
        <begin position="20"/>
        <end position="206"/>
    </location>
</feature>
<comment type="similarity">
    <text evidence="1">Belongs to the STIG1 family.</text>
</comment>
<organism evidence="4 5">
    <name type="scientific">Endocarpon pusillum</name>
    <dbReference type="NCBI Taxonomy" id="364733"/>
    <lineage>
        <taxon>Eukaryota</taxon>
        <taxon>Fungi</taxon>
        <taxon>Dikarya</taxon>
        <taxon>Ascomycota</taxon>
        <taxon>Pezizomycotina</taxon>
        <taxon>Eurotiomycetes</taxon>
        <taxon>Chaetothyriomycetidae</taxon>
        <taxon>Verrucariales</taxon>
        <taxon>Verrucariaceae</taxon>
        <taxon>Endocarpon</taxon>
    </lineage>
</organism>
<feature type="signal peptide" evidence="3">
    <location>
        <begin position="1"/>
        <end position="19"/>
    </location>
</feature>
<evidence type="ECO:0000313" key="5">
    <source>
        <dbReference type="Proteomes" id="UP000606974"/>
    </source>
</evidence>
<keyword evidence="5" id="KW-1185">Reference proteome</keyword>
<comment type="caution">
    <text evidence="4">The sequence shown here is derived from an EMBL/GenBank/DDBJ whole genome shotgun (WGS) entry which is preliminary data.</text>
</comment>
<name>A0A8H7AN79_9EURO</name>
<dbReference type="Proteomes" id="UP000606974">
    <property type="component" value="Unassembled WGS sequence"/>
</dbReference>
<dbReference type="Pfam" id="PF04885">
    <property type="entry name" value="Stig1"/>
    <property type="match status" value="1"/>
</dbReference>
<dbReference type="AlphaFoldDB" id="A0A8H7AN79"/>
<accession>A0A8H7AN79</accession>
<evidence type="ECO:0000313" key="4">
    <source>
        <dbReference type="EMBL" id="KAF7512258.1"/>
    </source>
</evidence>
<dbReference type="InterPro" id="IPR006969">
    <property type="entry name" value="Stig-like"/>
</dbReference>
<evidence type="ECO:0000256" key="1">
    <source>
        <dbReference type="ARBA" id="ARBA00006010"/>
    </source>
</evidence>
<evidence type="ECO:0000256" key="2">
    <source>
        <dbReference type="ARBA" id="ARBA00022729"/>
    </source>
</evidence>